<organism evidence="2 3">
    <name type="scientific">Phytophthora nicotianae P1569</name>
    <dbReference type="NCBI Taxonomy" id="1317065"/>
    <lineage>
        <taxon>Eukaryota</taxon>
        <taxon>Sar</taxon>
        <taxon>Stramenopiles</taxon>
        <taxon>Oomycota</taxon>
        <taxon>Peronosporomycetes</taxon>
        <taxon>Peronosporales</taxon>
        <taxon>Peronosporaceae</taxon>
        <taxon>Phytophthora</taxon>
    </lineage>
</organism>
<feature type="region of interest" description="Disordered" evidence="1">
    <location>
        <begin position="1"/>
        <end position="42"/>
    </location>
</feature>
<name>V9ELF7_PHYNI</name>
<protein>
    <submittedName>
        <fullName evidence="2">Uncharacterized protein</fullName>
    </submittedName>
</protein>
<reference evidence="2 3" key="1">
    <citation type="submission" date="2013-11" db="EMBL/GenBank/DDBJ databases">
        <title>The Genome Sequence of Phytophthora parasitica P1569.</title>
        <authorList>
            <consortium name="The Broad Institute Genomics Platform"/>
            <person name="Russ C."/>
            <person name="Tyler B."/>
            <person name="Panabieres F."/>
            <person name="Shan W."/>
            <person name="Tripathy S."/>
            <person name="Grunwald N."/>
            <person name="Machado M."/>
            <person name="Johnson C.S."/>
            <person name="Arredondo F."/>
            <person name="Hong C."/>
            <person name="Coffey M."/>
            <person name="Young S.K."/>
            <person name="Zeng Q."/>
            <person name="Gargeya S."/>
            <person name="Fitzgerald M."/>
            <person name="Abouelleil A."/>
            <person name="Alvarado L."/>
            <person name="Chapman S.B."/>
            <person name="Gainer-Dewar J."/>
            <person name="Goldberg J."/>
            <person name="Griggs A."/>
            <person name="Gujja S."/>
            <person name="Hansen M."/>
            <person name="Howarth C."/>
            <person name="Imamovic A."/>
            <person name="Ireland A."/>
            <person name="Larimer J."/>
            <person name="McCowan C."/>
            <person name="Murphy C."/>
            <person name="Pearson M."/>
            <person name="Poon T.W."/>
            <person name="Priest M."/>
            <person name="Roberts A."/>
            <person name="Saif S."/>
            <person name="Shea T."/>
            <person name="Sykes S."/>
            <person name="Wortman J."/>
            <person name="Nusbaum C."/>
            <person name="Birren B."/>
        </authorList>
    </citation>
    <scope>NUCLEOTIDE SEQUENCE [LARGE SCALE GENOMIC DNA]</scope>
    <source>
        <strain evidence="2 3">P1569</strain>
    </source>
</reference>
<comment type="caution">
    <text evidence="2">The sequence shown here is derived from an EMBL/GenBank/DDBJ whole genome shotgun (WGS) entry which is preliminary data.</text>
</comment>
<evidence type="ECO:0000256" key="1">
    <source>
        <dbReference type="SAM" id="MobiDB-lite"/>
    </source>
</evidence>
<proteinExistence type="predicted"/>
<accession>V9ELF7</accession>
<dbReference type="Proteomes" id="UP000018721">
    <property type="component" value="Unassembled WGS sequence"/>
</dbReference>
<keyword evidence="3" id="KW-1185">Reference proteome</keyword>
<evidence type="ECO:0000313" key="2">
    <source>
        <dbReference type="EMBL" id="ETI38872.1"/>
    </source>
</evidence>
<evidence type="ECO:0000313" key="3">
    <source>
        <dbReference type="Proteomes" id="UP000018721"/>
    </source>
</evidence>
<feature type="compositionally biased region" description="Basic residues" evidence="1">
    <location>
        <begin position="1"/>
        <end position="11"/>
    </location>
</feature>
<dbReference type="HOGENOM" id="CLU_3261712_0_0_1"/>
<dbReference type="EMBL" id="ANIZ01002719">
    <property type="protein sequence ID" value="ETI38872.1"/>
    <property type="molecule type" value="Genomic_DNA"/>
</dbReference>
<dbReference type="AlphaFoldDB" id="V9ELF7"/>
<gene>
    <name evidence="2" type="ORF">F443_15481</name>
</gene>
<sequence>MAPDLRRKRLRSGGVRQHNTWDNAAVKSRNRSRAWDANSCNY</sequence>